<keyword evidence="1" id="KW-0285">Flavoprotein</keyword>
<evidence type="ECO:0000313" key="3">
    <source>
        <dbReference type="EMBL" id="ACN16857.1"/>
    </source>
</evidence>
<keyword evidence="1" id="KW-0274">FAD</keyword>
<dbReference type="Gene3D" id="3.30.43.10">
    <property type="entry name" value="Uridine Diphospho-n-acetylenolpyruvylglucosamine Reductase, domain 2"/>
    <property type="match status" value="1"/>
</dbReference>
<proteinExistence type="predicted"/>
<dbReference type="SMART" id="SM01092">
    <property type="entry name" value="CO_deh_flav_C"/>
    <property type="match status" value="1"/>
</dbReference>
<dbReference type="SUPFAM" id="SSF56176">
    <property type="entry name" value="FAD-binding/transporter-associated domain-like"/>
    <property type="match status" value="1"/>
</dbReference>
<dbReference type="EC" id="1.2.99.2" evidence="3"/>
<dbReference type="HOGENOM" id="CLU_058050_0_1_7"/>
<evidence type="ECO:0000259" key="2">
    <source>
        <dbReference type="PROSITE" id="PS51387"/>
    </source>
</evidence>
<dbReference type="InterPro" id="IPR016169">
    <property type="entry name" value="FAD-bd_PCMH_sub2"/>
</dbReference>
<keyword evidence="4" id="KW-1185">Reference proteome</keyword>
<dbReference type="Gene3D" id="3.30.390.50">
    <property type="entry name" value="CO dehydrogenase flavoprotein, C-terminal domain"/>
    <property type="match status" value="1"/>
</dbReference>
<dbReference type="InterPro" id="IPR005107">
    <property type="entry name" value="CO_DH_flav_C"/>
</dbReference>
<dbReference type="PROSITE" id="PS51387">
    <property type="entry name" value="FAD_PCMH"/>
    <property type="match status" value="1"/>
</dbReference>
<accession>C0QAS4</accession>
<dbReference type="Gene3D" id="3.30.465.10">
    <property type="match status" value="1"/>
</dbReference>
<keyword evidence="3" id="KW-0560">Oxidoreductase</keyword>
<dbReference type="Pfam" id="PF03450">
    <property type="entry name" value="CO_deh_flav_C"/>
    <property type="match status" value="1"/>
</dbReference>
<dbReference type="OrthoDB" id="9783813at2"/>
<dbReference type="Proteomes" id="UP000000442">
    <property type="component" value="Chromosome"/>
</dbReference>
<dbReference type="KEGG" id="dat:HRM2_37990"/>
<organism evidence="3 4">
    <name type="scientific">Desulforapulum autotrophicum (strain ATCC 43914 / DSM 3382 / VKM B-1955 / HRM2)</name>
    <name type="common">Desulfobacterium autotrophicum</name>
    <dbReference type="NCBI Taxonomy" id="177437"/>
    <lineage>
        <taxon>Bacteria</taxon>
        <taxon>Pseudomonadati</taxon>
        <taxon>Thermodesulfobacteriota</taxon>
        <taxon>Desulfobacteria</taxon>
        <taxon>Desulfobacterales</taxon>
        <taxon>Desulfobacteraceae</taxon>
        <taxon>Desulforapulum</taxon>
    </lineage>
</organism>
<reference evidence="3 4" key="1">
    <citation type="journal article" date="2009" name="Environ. Microbiol.">
        <title>Genome sequence of Desulfobacterium autotrophicum HRM2, a marine sulfate reducer oxidizing organic carbon completely to carbon dioxide.</title>
        <authorList>
            <person name="Strittmatter A.W."/>
            <person name="Liesegang H."/>
            <person name="Rabus R."/>
            <person name="Decker I."/>
            <person name="Amann J."/>
            <person name="Andres S."/>
            <person name="Henne A."/>
            <person name="Fricke W.F."/>
            <person name="Martinez-Arias R."/>
            <person name="Bartels D."/>
            <person name="Goesmann A."/>
            <person name="Krause L."/>
            <person name="Puehler A."/>
            <person name="Klenk H.P."/>
            <person name="Richter M."/>
            <person name="Schuler M."/>
            <person name="Gloeckner F.O."/>
            <person name="Meyerdierks A."/>
            <person name="Gottschalk G."/>
            <person name="Amann R."/>
        </authorList>
    </citation>
    <scope>NUCLEOTIDE SEQUENCE [LARGE SCALE GENOMIC DNA]</scope>
    <source>
        <strain evidence="4">ATCC 43914 / DSM 3382 / HRM2</strain>
    </source>
</reference>
<dbReference type="InterPro" id="IPR051312">
    <property type="entry name" value="Diverse_Substr_Oxidored"/>
</dbReference>
<dbReference type="Pfam" id="PF00941">
    <property type="entry name" value="FAD_binding_5"/>
    <property type="match status" value="1"/>
</dbReference>
<sequence>MITLLPETLEDLWEIFHHQPDYKPMAGGTDLLVRMGVDKKQPPALVCLEKIHDLKTIKKTRDGIRIGSGVTLTELLKNDLIQENLPILHTAISTLGSPLIRNMGTLGGNICTASPAGDTLPALYLLGARVTLYSDRGNRILPLDEFIQGPGRTLLADKEILGSILIPPGDRFNVHHFEKVGQRKALAIAVVSLAALLKVHGGVVEEARLAWGSVGPTIVRSREAEKALEGRKLTLTTLNHAADLARSAVSPISDVRASADYRRRVAGNLLLRLAV</sequence>
<protein>
    <submittedName>
        <fullName evidence="3">Two-component fusion protein (N:Molybdopterin dehydrogenase, FAD-binding domain-C:Carbon monoxide dehydrogenase medium chain)</fullName>
        <ecNumber evidence="3">1.2.99.2</ecNumber>
        <ecNumber evidence="3">1.7.1.4</ecNumber>
    </submittedName>
</protein>
<dbReference type="PANTHER" id="PTHR42659:SF9">
    <property type="entry name" value="XANTHINE DEHYDROGENASE FAD-BINDING SUBUNIT XDHB-RELATED"/>
    <property type="match status" value="1"/>
</dbReference>
<evidence type="ECO:0000313" key="4">
    <source>
        <dbReference type="Proteomes" id="UP000000442"/>
    </source>
</evidence>
<evidence type="ECO:0000256" key="1">
    <source>
        <dbReference type="ARBA" id="ARBA00022827"/>
    </source>
</evidence>
<dbReference type="InterPro" id="IPR016167">
    <property type="entry name" value="FAD-bd_PCMH_sub1"/>
</dbReference>
<dbReference type="GO" id="GO:0071949">
    <property type="term" value="F:FAD binding"/>
    <property type="evidence" value="ECO:0007669"/>
    <property type="project" value="InterPro"/>
</dbReference>
<feature type="domain" description="FAD-binding PCMH-type" evidence="2">
    <location>
        <begin position="1"/>
        <end position="171"/>
    </location>
</feature>
<dbReference type="InterPro" id="IPR002346">
    <property type="entry name" value="Mopterin_DH_FAD-bd"/>
</dbReference>
<dbReference type="eggNOG" id="COG1319">
    <property type="taxonomic scope" value="Bacteria"/>
</dbReference>
<dbReference type="InterPro" id="IPR036318">
    <property type="entry name" value="FAD-bd_PCMH-like_sf"/>
</dbReference>
<dbReference type="AlphaFoldDB" id="C0QAS4"/>
<dbReference type="InterPro" id="IPR036683">
    <property type="entry name" value="CO_DH_flav_C_dom_sf"/>
</dbReference>
<dbReference type="PANTHER" id="PTHR42659">
    <property type="entry name" value="XANTHINE DEHYDROGENASE SUBUNIT C-RELATED"/>
    <property type="match status" value="1"/>
</dbReference>
<name>C0QAS4_DESAH</name>
<dbReference type="SUPFAM" id="SSF55447">
    <property type="entry name" value="CO dehydrogenase flavoprotein C-terminal domain-like"/>
    <property type="match status" value="1"/>
</dbReference>
<dbReference type="EC" id="1.7.1.4" evidence="3"/>
<dbReference type="InterPro" id="IPR016166">
    <property type="entry name" value="FAD-bd_PCMH"/>
</dbReference>
<dbReference type="GO" id="GO:0008942">
    <property type="term" value="F:nitrite reductase [NAD(P)H] activity"/>
    <property type="evidence" value="ECO:0007669"/>
    <property type="project" value="UniProtKB-EC"/>
</dbReference>
<dbReference type="RefSeq" id="WP_015905603.1">
    <property type="nucleotide sequence ID" value="NC_012108.1"/>
</dbReference>
<gene>
    <name evidence="3" type="ordered locus">HRM2_37990</name>
</gene>
<dbReference type="STRING" id="177437.HRM2_37990"/>
<dbReference type="EMBL" id="CP001087">
    <property type="protein sequence ID" value="ACN16857.1"/>
    <property type="molecule type" value="Genomic_DNA"/>
</dbReference>